<dbReference type="InterPro" id="IPR010282">
    <property type="entry name" value="Uncharacterised_HutD/Ves"/>
</dbReference>
<protein>
    <recommendedName>
        <fullName evidence="3">HutD-family protein</fullName>
    </recommendedName>
</protein>
<evidence type="ECO:0000313" key="2">
    <source>
        <dbReference type="Proteomes" id="UP001139263"/>
    </source>
</evidence>
<dbReference type="Proteomes" id="UP001139263">
    <property type="component" value="Unassembled WGS sequence"/>
</dbReference>
<dbReference type="Pfam" id="PF05962">
    <property type="entry name" value="HutD"/>
    <property type="match status" value="1"/>
</dbReference>
<dbReference type="EMBL" id="JALBUF010000003">
    <property type="protein sequence ID" value="MCI0183230.1"/>
    <property type="molecule type" value="Genomic_DNA"/>
</dbReference>
<comment type="caution">
    <text evidence="1">The sequence shown here is derived from an EMBL/GenBank/DDBJ whole genome shotgun (WGS) entry which is preliminary data.</text>
</comment>
<keyword evidence="2" id="KW-1185">Reference proteome</keyword>
<name>A0A9X1V9L0_9BACL</name>
<proteinExistence type="predicted"/>
<gene>
    <name evidence="1" type="ORF">MM817_01501</name>
</gene>
<evidence type="ECO:0000313" key="1">
    <source>
        <dbReference type="EMBL" id="MCI0183230.1"/>
    </source>
</evidence>
<dbReference type="InterPro" id="IPR014710">
    <property type="entry name" value="RmlC-like_jellyroll"/>
</dbReference>
<sequence length="224" mass="25730">MMTHNLLDDESIEWIRKRDYHTNIWAGGETTQIAIYPRDSEYTSRSFIWRLSYATVTADQSTFTPLPGIRRKLLILEGAMSLTHEHHHHKHLTPFAQDEFDGSWTTHSKGQARDFNLMMSSNCFGRLAALDLQKNPQTVHLSDDQHRSYGIRTDAFFCVHDAASVSVSGISTPQLPIATQHFQLEKNDTLLITQNINRRSHVHTVRLHALEPSFSTIIHATMYY</sequence>
<dbReference type="PANTHER" id="PTHR37943">
    <property type="entry name" value="PROTEIN VES"/>
    <property type="match status" value="1"/>
</dbReference>
<dbReference type="SUPFAM" id="SSF51182">
    <property type="entry name" value="RmlC-like cupins"/>
    <property type="match status" value="1"/>
</dbReference>
<dbReference type="AlphaFoldDB" id="A0A9X1V9L0"/>
<dbReference type="InterPro" id="IPR011051">
    <property type="entry name" value="RmlC_Cupin_sf"/>
</dbReference>
<accession>A0A9X1V9L0</accession>
<dbReference type="PANTHER" id="PTHR37943:SF1">
    <property type="entry name" value="PROTEIN VES"/>
    <property type="match status" value="1"/>
</dbReference>
<reference evidence="1" key="1">
    <citation type="submission" date="2022-03" db="EMBL/GenBank/DDBJ databases">
        <title>Draft Genome Sequence of Firmicute Strain S0AB, a Heterotrophic Iron/Sulfur-Oxidizing Extreme Acidophile.</title>
        <authorList>
            <person name="Vergara E."/>
            <person name="Pakostova E."/>
            <person name="Johnson D.B."/>
            <person name="Holmes D.S."/>
        </authorList>
    </citation>
    <scope>NUCLEOTIDE SEQUENCE</scope>
    <source>
        <strain evidence="1">S0AB</strain>
    </source>
</reference>
<evidence type="ECO:0008006" key="3">
    <source>
        <dbReference type="Google" id="ProtNLM"/>
    </source>
</evidence>
<dbReference type="RefSeq" id="WP_241713208.1">
    <property type="nucleotide sequence ID" value="NZ_JALBUF010000003.1"/>
</dbReference>
<dbReference type="Gene3D" id="2.60.120.10">
    <property type="entry name" value="Jelly Rolls"/>
    <property type="match status" value="1"/>
</dbReference>
<organism evidence="1 2">
    <name type="scientific">Sulfoacidibacillus ferrooxidans</name>
    <dbReference type="NCBI Taxonomy" id="2005001"/>
    <lineage>
        <taxon>Bacteria</taxon>
        <taxon>Bacillati</taxon>
        <taxon>Bacillota</taxon>
        <taxon>Bacilli</taxon>
        <taxon>Bacillales</taxon>
        <taxon>Alicyclobacillaceae</taxon>
        <taxon>Sulfoacidibacillus</taxon>
    </lineage>
</organism>